<keyword evidence="2" id="KW-1185">Reference proteome</keyword>
<protein>
    <submittedName>
        <fullName evidence="1">Uncharacterized protein</fullName>
    </submittedName>
</protein>
<organism evidence="1 2">
    <name type="scientific">Cryptolaemus montrouzieri</name>
    <dbReference type="NCBI Taxonomy" id="559131"/>
    <lineage>
        <taxon>Eukaryota</taxon>
        <taxon>Metazoa</taxon>
        <taxon>Ecdysozoa</taxon>
        <taxon>Arthropoda</taxon>
        <taxon>Hexapoda</taxon>
        <taxon>Insecta</taxon>
        <taxon>Pterygota</taxon>
        <taxon>Neoptera</taxon>
        <taxon>Endopterygota</taxon>
        <taxon>Coleoptera</taxon>
        <taxon>Polyphaga</taxon>
        <taxon>Cucujiformia</taxon>
        <taxon>Coccinelloidea</taxon>
        <taxon>Coccinellidae</taxon>
        <taxon>Scymninae</taxon>
        <taxon>Scymnini</taxon>
        <taxon>Cryptolaemus</taxon>
    </lineage>
</organism>
<proteinExistence type="predicted"/>
<sequence length="115" mass="13347">MCLCRFFISYTLTPEVLPFLSTAYNRESEAYKTSKGVCFLGTHDDYRLSWRDHIHKVARSMARYVYALRTLADTVSQGAAFMAYHAYVHSRLRYGIVLWENSSEKCKIYAGDNLQ</sequence>
<evidence type="ECO:0000313" key="1">
    <source>
        <dbReference type="EMBL" id="KAL3285750.1"/>
    </source>
</evidence>
<gene>
    <name evidence="1" type="ORF">HHI36_000276</name>
</gene>
<dbReference type="Proteomes" id="UP001516400">
    <property type="component" value="Unassembled WGS sequence"/>
</dbReference>
<name>A0ABD2P4I2_9CUCU</name>
<accession>A0ABD2P4I2</accession>
<dbReference type="AlphaFoldDB" id="A0ABD2P4I2"/>
<reference evidence="1 2" key="1">
    <citation type="journal article" date="2021" name="BMC Biol.">
        <title>Horizontally acquired antibacterial genes associated with adaptive radiation of ladybird beetles.</title>
        <authorList>
            <person name="Li H.S."/>
            <person name="Tang X.F."/>
            <person name="Huang Y.H."/>
            <person name="Xu Z.Y."/>
            <person name="Chen M.L."/>
            <person name="Du X.Y."/>
            <person name="Qiu B.Y."/>
            <person name="Chen P.T."/>
            <person name="Zhang W."/>
            <person name="Slipinski A."/>
            <person name="Escalona H.E."/>
            <person name="Waterhouse R.M."/>
            <person name="Zwick A."/>
            <person name="Pang H."/>
        </authorList>
    </citation>
    <scope>NUCLEOTIDE SEQUENCE [LARGE SCALE GENOMIC DNA]</scope>
    <source>
        <strain evidence="1">SYSU2018</strain>
    </source>
</reference>
<dbReference type="EMBL" id="JABFTP020000185">
    <property type="protein sequence ID" value="KAL3285750.1"/>
    <property type="molecule type" value="Genomic_DNA"/>
</dbReference>
<evidence type="ECO:0000313" key="2">
    <source>
        <dbReference type="Proteomes" id="UP001516400"/>
    </source>
</evidence>
<comment type="caution">
    <text evidence="1">The sequence shown here is derived from an EMBL/GenBank/DDBJ whole genome shotgun (WGS) entry which is preliminary data.</text>
</comment>